<dbReference type="AlphaFoldDB" id="A0A9P0FC44"/>
<sequence>MKTYIFMIFLLINVKIGLCAKILAIFSIPSYSHYVLGSTVMKEMNKRGHEVTFVSFFKEKDPLKNWTDIILTNPDKHGLGKIFLLAKIGLIIFMILEVMNKMHFDQKISSLSNYFGMFNYNFFLAEITFRDKKFKPVLNSSFDLVVYDKFSTNLFTALGYYFKCPVVPISTLSSNIFINNILGNPHYTSYSPNPYYRLPPFMNLWERFLNCFFDFIYTVFTHLYSIPLENKLLQEVIGPLPHLKDLLYNVDLFLLNSHHSLNPVIPLVPSMKEIGGAHVKPPKNLPLDIEKFIESNKEGVVYISLGSVLDSNFLRDEQKEAFIKCFANITQSVLWKFDGSPGSISKNVKTIKWVTQTDVIAHKNIKVFISHCGKMSIIESIYYGVPLLCIPVFGDQFVNAKYASLKKYAVILELKDLTANNLKDSLNKIFHDTSYKENAKLYSNLFHDRPRSPMDEAIYWLEYVLRHKGMPYTKCKSLDLNWYEKIYLEPLTIILLILGFLAIRKLK</sequence>
<dbReference type="OrthoDB" id="5835829at2759"/>
<dbReference type="Gene3D" id="3.40.50.2000">
    <property type="entry name" value="Glycogen Phosphorylase B"/>
    <property type="match status" value="1"/>
</dbReference>
<dbReference type="EMBL" id="OV121132">
    <property type="protein sequence ID" value="CAH0546757.1"/>
    <property type="molecule type" value="Genomic_DNA"/>
</dbReference>
<dbReference type="CDD" id="cd03784">
    <property type="entry name" value="GT1_Gtf-like"/>
    <property type="match status" value="1"/>
</dbReference>
<evidence type="ECO:0000313" key="6">
    <source>
        <dbReference type="EMBL" id="CAH0546757.1"/>
    </source>
</evidence>
<accession>A0A9P0FC44</accession>
<evidence type="ECO:0000313" key="7">
    <source>
        <dbReference type="Proteomes" id="UP001154078"/>
    </source>
</evidence>
<reference evidence="6" key="1">
    <citation type="submission" date="2021-12" db="EMBL/GenBank/DDBJ databases">
        <authorList>
            <person name="King R."/>
        </authorList>
    </citation>
    <scope>NUCLEOTIDE SEQUENCE</scope>
</reference>
<evidence type="ECO:0000256" key="2">
    <source>
        <dbReference type="ARBA" id="ARBA00022676"/>
    </source>
</evidence>
<comment type="caution">
    <text evidence="5">Lacks conserved residue(s) required for the propagation of feature annotation.</text>
</comment>
<evidence type="ECO:0000256" key="4">
    <source>
        <dbReference type="RuleBase" id="RU003718"/>
    </source>
</evidence>
<organism evidence="6 7">
    <name type="scientific">Brassicogethes aeneus</name>
    <name type="common">Rape pollen beetle</name>
    <name type="synonym">Meligethes aeneus</name>
    <dbReference type="NCBI Taxonomy" id="1431903"/>
    <lineage>
        <taxon>Eukaryota</taxon>
        <taxon>Metazoa</taxon>
        <taxon>Ecdysozoa</taxon>
        <taxon>Arthropoda</taxon>
        <taxon>Hexapoda</taxon>
        <taxon>Insecta</taxon>
        <taxon>Pterygota</taxon>
        <taxon>Neoptera</taxon>
        <taxon>Endopterygota</taxon>
        <taxon>Coleoptera</taxon>
        <taxon>Polyphaga</taxon>
        <taxon>Cucujiformia</taxon>
        <taxon>Nitidulidae</taxon>
        <taxon>Meligethinae</taxon>
        <taxon>Brassicogethes</taxon>
    </lineage>
</organism>
<dbReference type="FunFam" id="3.40.50.2000:FF:000050">
    <property type="entry name" value="UDP-glucuronosyltransferase"/>
    <property type="match status" value="1"/>
</dbReference>
<dbReference type="Proteomes" id="UP001154078">
    <property type="component" value="Chromosome 1"/>
</dbReference>
<dbReference type="InterPro" id="IPR050271">
    <property type="entry name" value="UDP-glycosyltransferase"/>
</dbReference>
<protein>
    <recommendedName>
        <fullName evidence="5">UDP-glucuronosyltransferase</fullName>
        <ecNumber evidence="5">2.4.1.17</ecNumber>
    </recommendedName>
</protein>
<name>A0A9P0FC44_BRAAE</name>
<keyword evidence="2 4" id="KW-0328">Glycosyltransferase</keyword>
<comment type="catalytic activity">
    <reaction evidence="5">
        <text>glucuronate acceptor + UDP-alpha-D-glucuronate = acceptor beta-D-glucuronoside + UDP + H(+)</text>
        <dbReference type="Rhea" id="RHEA:21032"/>
        <dbReference type="ChEBI" id="CHEBI:15378"/>
        <dbReference type="ChEBI" id="CHEBI:58052"/>
        <dbReference type="ChEBI" id="CHEBI:58223"/>
        <dbReference type="ChEBI" id="CHEBI:132367"/>
        <dbReference type="ChEBI" id="CHEBI:132368"/>
        <dbReference type="EC" id="2.4.1.17"/>
    </reaction>
</comment>
<dbReference type="PANTHER" id="PTHR48043:SF159">
    <property type="entry name" value="EG:EG0003.4 PROTEIN-RELATED"/>
    <property type="match status" value="1"/>
</dbReference>
<dbReference type="EC" id="2.4.1.17" evidence="5"/>
<feature type="transmembrane region" description="Helical" evidence="5">
    <location>
        <begin position="111"/>
        <end position="129"/>
    </location>
</feature>
<dbReference type="InterPro" id="IPR035595">
    <property type="entry name" value="UDP_glycos_trans_CS"/>
</dbReference>
<dbReference type="SUPFAM" id="SSF53756">
    <property type="entry name" value="UDP-Glycosyltransferase/glycogen phosphorylase"/>
    <property type="match status" value="1"/>
</dbReference>
<dbReference type="Pfam" id="PF00201">
    <property type="entry name" value="UDPGT"/>
    <property type="match status" value="1"/>
</dbReference>
<evidence type="ECO:0000256" key="1">
    <source>
        <dbReference type="ARBA" id="ARBA00009995"/>
    </source>
</evidence>
<proteinExistence type="inferred from homology"/>
<evidence type="ECO:0000256" key="5">
    <source>
        <dbReference type="RuleBase" id="RU362059"/>
    </source>
</evidence>
<keyword evidence="5" id="KW-1133">Transmembrane helix</keyword>
<dbReference type="PANTHER" id="PTHR48043">
    <property type="entry name" value="EG:EG0003.4 PROTEIN-RELATED"/>
    <property type="match status" value="1"/>
</dbReference>
<comment type="similarity">
    <text evidence="1 4">Belongs to the UDP-glycosyltransferase family.</text>
</comment>
<comment type="subcellular location">
    <subcellularLocation>
        <location evidence="5">Membrane</location>
        <topology evidence="5">Single-pass membrane protein</topology>
    </subcellularLocation>
</comment>
<gene>
    <name evidence="6" type="ORF">MELIAE_LOCUS857</name>
</gene>
<keyword evidence="3 4" id="KW-0808">Transferase</keyword>
<dbReference type="InterPro" id="IPR002213">
    <property type="entry name" value="UDP_glucos_trans"/>
</dbReference>
<dbReference type="GO" id="GO:0015020">
    <property type="term" value="F:glucuronosyltransferase activity"/>
    <property type="evidence" value="ECO:0007669"/>
    <property type="project" value="UniProtKB-EC"/>
</dbReference>
<feature type="transmembrane region" description="Helical" evidence="5">
    <location>
        <begin position="82"/>
        <end position="99"/>
    </location>
</feature>
<keyword evidence="5" id="KW-0472">Membrane</keyword>
<dbReference type="GO" id="GO:0016020">
    <property type="term" value="C:membrane"/>
    <property type="evidence" value="ECO:0007669"/>
    <property type="project" value="UniProtKB-SubCell"/>
</dbReference>
<dbReference type="PROSITE" id="PS00375">
    <property type="entry name" value="UDPGT"/>
    <property type="match status" value="1"/>
</dbReference>
<feature type="transmembrane region" description="Helical" evidence="5">
    <location>
        <begin position="486"/>
        <end position="503"/>
    </location>
</feature>
<feature type="transmembrane region" description="Helical" evidence="5">
    <location>
        <begin position="7"/>
        <end position="28"/>
    </location>
</feature>
<evidence type="ECO:0000256" key="3">
    <source>
        <dbReference type="ARBA" id="ARBA00022679"/>
    </source>
</evidence>
<keyword evidence="5" id="KW-0812">Transmembrane</keyword>
<keyword evidence="7" id="KW-1185">Reference proteome</keyword>